<evidence type="ECO:0000313" key="2">
    <source>
        <dbReference type="EMBL" id="AYC36428.1"/>
    </source>
</evidence>
<evidence type="ECO:0000313" key="3">
    <source>
        <dbReference type="Proteomes" id="UP000265765"/>
    </source>
</evidence>
<dbReference type="AlphaFoldDB" id="A0AAI8KW06"/>
<dbReference type="SUPFAM" id="SSF89796">
    <property type="entry name" value="CoA-transferase family III (CaiB/BaiF)"/>
    <property type="match status" value="1"/>
</dbReference>
<dbReference type="KEGG" id="sge:DWG14_00638"/>
<dbReference type="GO" id="GO:0008410">
    <property type="term" value="F:CoA-transferase activity"/>
    <property type="evidence" value="ECO:0007669"/>
    <property type="project" value="TreeGrafter"/>
</dbReference>
<proteinExistence type="predicted"/>
<dbReference type="Gene3D" id="3.30.1540.10">
    <property type="entry name" value="formyl-coa transferase, domain 3"/>
    <property type="match status" value="1"/>
</dbReference>
<dbReference type="InterPro" id="IPR023606">
    <property type="entry name" value="CoA-Trfase_III_dom_1_sf"/>
</dbReference>
<dbReference type="InterPro" id="IPR050483">
    <property type="entry name" value="CoA-transferase_III_domain"/>
</dbReference>
<dbReference type="EMBL" id="CP032427">
    <property type="protein sequence ID" value="AYC36428.1"/>
    <property type="molecule type" value="Genomic_DNA"/>
</dbReference>
<protein>
    <submittedName>
        <fullName evidence="2">Acetyl-CoA:oxalate CoA-transferase</fullName>
        <ecNumber evidence="2">2.8.3.19</ecNumber>
    </submittedName>
</protein>
<gene>
    <name evidence="2" type="primary">yfdE</name>
    <name evidence="2" type="ORF">DWG14_00638</name>
</gene>
<dbReference type="Gene3D" id="3.40.50.10540">
    <property type="entry name" value="Crotonobetainyl-coa:carnitine coa-transferase, domain 1"/>
    <property type="match status" value="1"/>
</dbReference>
<dbReference type="Proteomes" id="UP000265765">
    <property type="component" value="Chromosome"/>
</dbReference>
<name>A0AAI8KW06_9ACTN</name>
<dbReference type="EC" id="2.8.3.19" evidence="2"/>
<reference evidence="2 3" key="1">
    <citation type="submission" date="2018-09" db="EMBL/GenBank/DDBJ databases">
        <title>Production of Trimethoprim by Streptomyces sp. 3E-1.</title>
        <authorList>
            <person name="Kang H.J."/>
            <person name="Kim S.B."/>
        </authorList>
    </citation>
    <scope>NUCLEOTIDE SEQUENCE [LARGE SCALE GENOMIC DNA]</scope>
    <source>
        <strain evidence="2 3">3E-1</strain>
    </source>
</reference>
<dbReference type="PANTHER" id="PTHR48207:SF3">
    <property type="entry name" value="SUCCINATE--HYDROXYMETHYLGLUTARATE COA-TRANSFERASE"/>
    <property type="match status" value="1"/>
</dbReference>
<organism evidence="2 3">
    <name type="scientific">Streptomyces griseorubiginosus</name>
    <dbReference type="NCBI Taxonomy" id="67304"/>
    <lineage>
        <taxon>Bacteria</taxon>
        <taxon>Bacillati</taxon>
        <taxon>Actinomycetota</taxon>
        <taxon>Actinomycetes</taxon>
        <taxon>Kitasatosporales</taxon>
        <taxon>Streptomycetaceae</taxon>
        <taxon>Streptomyces</taxon>
    </lineage>
</organism>
<sequence length="419" mass="45581">MHHVLNDALPTYHVRFRAPCDRSTMNALPLDGITVVACEQAVAAPLATRQLADLGARVIKVERPGTGDFARGYDETVRGMSSHFVWLNRSKESITLDLKQPEAAEVMERLIGRADVFIQNFAPGAAERLGLGAEELRARHPRLITCSVSGYGSSGPYRDAKAYDLLIQAEAGLLSVTGSEDAPAKTGIPSADISAGMYAFSGILAALYERERTGRGSAVEINLLDSLVEWMGYPFYYTEYGGTPPVRAGTSHAAIAPYGTFTAGDGTEIVLAVQNEREWVSFCRTVLDRPELATDERFHNGSQRVANRRALEEHIAEVLSGLTGEQLEQRLAEGRIAHARQRGVAELSTHPQLLARDRFTEVQSPVGPFTAVRPAIGLHGRTARMGPVPALGEHTEAVLEELGYDDPARRRLRADSAVQ</sequence>
<dbReference type="InterPro" id="IPR003673">
    <property type="entry name" value="CoA-Trfase_fam_III"/>
</dbReference>
<accession>A0AAI8KW06</accession>
<dbReference type="InterPro" id="IPR044855">
    <property type="entry name" value="CoA-Trfase_III_dom3_sf"/>
</dbReference>
<dbReference type="Pfam" id="PF02515">
    <property type="entry name" value="CoA_transf_3"/>
    <property type="match status" value="1"/>
</dbReference>
<dbReference type="PANTHER" id="PTHR48207">
    <property type="entry name" value="SUCCINATE--HYDROXYMETHYLGLUTARATE COA-TRANSFERASE"/>
    <property type="match status" value="1"/>
</dbReference>
<evidence type="ECO:0000256" key="1">
    <source>
        <dbReference type="ARBA" id="ARBA00022679"/>
    </source>
</evidence>
<keyword evidence="1 2" id="KW-0808">Transferase</keyword>